<keyword evidence="4" id="KW-1185">Reference proteome</keyword>
<keyword evidence="1" id="KW-1133">Transmembrane helix</keyword>
<evidence type="ECO:0000259" key="2">
    <source>
        <dbReference type="Pfam" id="PF01965"/>
    </source>
</evidence>
<organism evidence="3 4">
    <name type="scientific">Scytonema hofmannii PCC 7110</name>
    <dbReference type="NCBI Taxonomy" id="128403"/>
    <lineage>
        <taxon>Bacteria</taxon>
        <taxon>Bacillati</taxon>
        <taxon>Cyanobacteriota</taxon>
        <taxon>Cyanophyceae</taxon>
        <taxon>Nostocales</taxon>
        <taxon>Scytonemataceae</taxon>
        <taxon>Scytonema</taxon>
    </lineage>
</organism>
<feature type="transmembrane region" description="Helical" evidence="1">
    <location>
        <begin position="97"/>
        <end position="116"/>
    </location>
</feature>
<dbReference type="CDD" id="cd03139">
    <property type="entry name" value="GATase1_PfpI_2"/>
    <property type="match status" value="1"/>
</dbReference>
<evidence type="ECO:0000313" key="4">
    <source>
        <dbReference type="Proteomes" id="UP000076925"/>
    </source>
</evidence>
<comment type="caution">
    <text evidence="3">The sequence shown here is derived from an EMBL/GenBank/DDBJ whole genome shotgun (WGS) entry which is preliminary data.</text>
</comment>
<dbReference type="Proteomes" id="UP000076925">
    <property type="component" value="Unassembled WGS sequence"/>
</dbReference>
<dbReference type="PANTHER" id="PTHR43130">
    <property type="entry name" value="ARAC-FAMILY TRANSCRIPTIONAL REGULATOR"/>
    <property type="match status" value="1"/>
</dbReference>
<dbReference type="Pfam" id="PF01965">
    <property type="entry name" value="DJ-1_PfpI"/>
    <property type="match status" value="1"/>
</dbReference>
<dbReference type="EMBL" id="ANNX02000050">
    <property type="protein sequence ID" value="KYC35796.1"/>
    <property type="molecule type" value="Genomic_DNA"/>
</dbReference>
<feature type="domain" description="DJ-1/PfpI" evidence="2">
    <location>
        <begin position="28"/>
        <end position="161"/>
    </location>
</feature>
<sequence>MNTQNANKLQIGIFVSPNCYIPDIIGVYTVFSVVPDCEIHFIWENTDLIVGYPNFPMHATTTFAECPPDLDVLCIGASTGILSDEALKFLADRGNKAKYLIGICGGSLMLAAVGLLKGYRATATFSLVEELRNFGAIPVTGGEVVVDRNRITASPVSGSFDAALIVLGKLRGEDAGKEVELTIEYAPHPPYGTGSPELAGHELTQKVVQKHEVVFEEFRKAARQASERFATVKV</sequence>
<keyword evidence="1" id="KW-0472">Membrane</keyword>
<dbReference type="AlphaFoldDB" id="A0A139WTN9"/>
<dbReference type="GO" id="GO:0006355">
    <property type="term" value="P:regulation of DNA-templated transcription"/>
    <property type="evidence" value="ECO:0007669"/>
    <property type="project" value="TreeGrafter"/>
</dbReference>
<dbReference type="STRING" id="128403.WA1_05725"/>
<name>A0A139WTN9_9CYAN</name>
<dbReference type="Gene3D" id="3.40.50.880">
    <property type="match status" value="1"/>
</dbReference>
<dbReference type="PANTHER" id="PTHR43130:SF2">
    <property type="entry name" value="DJ-1_PFPI DOMAIN-CONTAINING PROTEIN"/>
    <property type="match status" value="1"/>
</dbReference>
<dbReference type="RefSeq" id="WP_017748165.1">
    <property type="nucleotide sequence ID" value="NZ_KQ976354.1"/>
</dbReference>
<dbReference type="InterPro" id="IPR052158">
    <property type="entry name" value="INH-QAR"/>
</dbReference>
<dbReference type="InterPro" id="IPR029062">
    <property type="entry name" value="Class_I_gatase-like"/>
</dbReference>
<gene>
    <name evidence="3" type="ORF">WA1_05725</name>
</gene>
<protein>
    <submittedName>
        <fullName evidence="3">Isonitrile hydratase</fullName>
    </submittedName>
</protein>
<evidence type="ECO:0000256" key="1">
    <source>
        <dbReference type="SAM" id="Phobius"/>
    </source>
</evidence>
<accession>A0A139WTN9</accession>
<dbReference type="OrthoDB" id="6382410at2"/>
<proteinExistence type="predicted"/>
<dbReference type="InterPro" id="IPR002818">
    <property type="entry name" value="DJ-1/PfpI"/>
</dbReference>
<reference evidence="3 4" key="1">
    <citation type="journal article" date="2013" name="Genome Biol. Evol.">
        <title>Genomes of Stigonematalean cyanobacteria (subsection V) and the evolution of oxygenic photosynthesis from prokaryotes to plastids.</title>
        <authorList>
            <person name="Dagan T."/>
            <person name="Roettger M."/>
            <person name="Stucken K."/>
            <person name="Landan G."/>
            <person name="Koch R."/>
            <person name="Major P."/>
            <person name="Gould S.B."/>
            <person name="Goremykin V.V."/>
            <person name="Rippka R."/>
            <person name="Tandeau de Marsac N."/>
            <person name="Gugger M."/>
            <person name="Lockhart P.J."/>
            <person name="Allen J.F."/>
            <person name="Brune I."/>
            <person name="Maus I."/>
            <person name="Puhler A."/>
            <person name="Martin W.F."/>
        </authorList>
    </citation>
    <scope>NUCLEOTIDE SEQUENCE [LARGE SCALE GENOMIC DNA]</scope>
    <source>
        <strain evidence="3 4">PCC 7110</strain>
    </source>
</reference>
<dbReference type="SUPFAM" id="SSF52317">
    <property type="entry name" value="Class I glutamine amidotransferase-like"/>
    <property type="match status" value="1"/>
</dbReference>
<evidence type="ECO:0000313" key="3">
    <source>
        <dbReference type="EMBL" id="KYC35796.1"/>
    </source>
</evidence>
<keyword evidence="1" id="KW-0812">Transmembrane</keyword>